<dbReference type="InterPro" id="IPR000629">
    <property type="entry name" value="RNA-helicase_DEAD-box_CS"/>
</dbReference>
<feature type="compositionally biased region" description="Polar residues" evidence="7">
    <location>
        <begin position="480"/>
        <end position="490"/>
    </location>
</feature>
<comment type="catalytic activity">
    <reaction evidence="6">
        <text>ATP + H2O = ADP + phosphate + H(+)</text>
        <dbReference type="Rhea" id="RHEA:13065"/>
        <dbReference type="ChEBI" id="CHEBI:15377"/>
        <dbReference type="ChEBI" id="CHEBI:15378"/>
        <dbReference type="ChEBI" id="CHEBI:30616"/>
        <dbReference type="ChEBI" id="CHEBI:43474"/>
        <dbReference type="ChEBI" id="CHEBI:456216"/>
        <dbReference type="EC" id="3.6.4.13"/>
    </reaction>
</comment>
<accession>A0A250X9K3</accession>
<dbReference type="Pfam" id="PF00270">
    <property type="entry name" value="DEAD"/>
    <property type="match status" value="1"/>
</dbReference>
<dbReference type="GO" id="GO:0003723">
    <property type="term" value="F:RNA binding"/>
    <property type="evidence" value="ECO:0007669"/>
    <property type="project" value="UniProtKB-UniRule"/>
</dbReference>
<keyword evidence="1 6" id="KW-0547">Nucleotide-binding</keyword>
<sequence>MDDDNELVLNLSFASGVTSAGKNLHPSSNGPFNRPNTGRSNQKTTTRNNNNSLQGGRRSGQGGQDSLKGRQVAAASHPTSSTPQGKRSFGTNGDAAAYKQQPRNFQKPAAAIASRDHKQVSSARSAFKARYSEEEGVKGADDDEEMDVAAMVAAVRQRDQELEKDLSEHEMRTGRIREKDQGVVEFDGVDYSEGLHHGGLRKRQKHSVGSSHDQRPLSSATSGKTVLTTGSGSVNASSKAGGANKEVSVVKHVPGRLANADIAPGENSAQVFGTDKTTWSGLGLAPQLVQQLEGCNFASPTQCQQQSIPVLISRRDALVKAPTGSGKTLAYLVPIIHDLQSQSPKISRAEGTYAIIIAPTRELCIQIQDVGVLLLKRFVWLVSSVLIGGEHRGHEKARLRKGVTIIVATPGRLQDHLDHTCSFKTSELRWLVLDEADRLLDLGFQVKLKEIISKLDSRNDPDAASQQEMNHVDDGPSFSGRFQQSHSIVSSSRRKKRCTVLLSATLHHELGALATAIQYHPESIGFSNPKGNAGALKSNPGQGATGAGGASNELVSSILEAHAALTEDSKPQAFSIPIQLRQTFVEVPCKDRLVGLAALLRQKLLKKQLTGLIRAPKQEVPAGGEGRKVVVFLSSCDGVELHHQLLGGFWDAACGSPLLEVPLLKLHGDMPQPQRTAAFLKFSQAKSAVLFCTDVAARGLDFPDVTNIVQYDVPGAPEEYVHRVGRTARMGHNGEALLVLMPHEKEYVQLLAARGISLQEESLAGALRWLPPPPEREARNMSKAALKDAASSGMAVACALQQALMRAVSNDSESQTLASNAFRSFVRAYATHPKDVKHIFNVRQLHLGHVAFSFGLKDAPAMIGHSGSSAERKRKKHAQSLAASKQAKKKLYTNAGPKIALNV</sequence>
<dbReference type="PROSITE" id="PS51192">
    <property type="entry name" value="HELICASE_ATP_BIND_1"/>
    <property type="match status" value="1"/>
</dbReference>
<gene>
    <name evidence="10" type="ORF">CEUSTIGMA_g7195.t1</name>
</gene>
<evidence type="ECO:0000313" key="10">
    <source>
        <dbReference type="EMBL" id="GAX79754.1"/>
    </source>
</evidence>
<keyword evidence="2 6" id="KW-0378">Hydrolase</keyword>
<dbReference type="PANTHER" id="PTHR24031">
    <property type="entry name" value="RNA HELICASE"/>
    <property type="match status" value="1"/>
</dbReference>
<protein>
    <recommendedName>
        <fullName evidence="6">ATP-dependent RNA helicase</fullName>
        <ecNumber evidence="6">3.6.4.13</ecNumber>
    </recommendedName>
</protein>
<feature type="region of interest" description="Disordered" evidence="7">
    <location>
        <begin position="16"/>
        <end position="102"/>
    </location>
</feature>
<name>A0A250X9K3_9CHLO</name>
<dbReference type="GO" id="GO:0005524">
    <property type="term" value="F:ATP binding"/>
    <property type="evidence" value="ECO:0007669"/>
    <property type="project" value="UniProtKB-UniRule"/>
</dbReference>
<keyword evidence="3 6" id="KW-0347">Helicase</keyword>
<evidence type="ECO:0000256" key="7">
    <source>
        <dbReference type="SAM" id="MobiDB-lite"/>
    </source>
</evidence>
<comment type="caution">
    <text evidence="10">The sequence shown here is derived from an EMBL/GenBank/DDBJ whole genome shotgun (WGS) entry which is preliminary data.</text>
</comment>
<dbReference type="Pfam" id="PF13959">
    <property type="entry name" value="CTE_SPB4"/>
    <property type="match status" value="1"/>
</dbReference>
<evidence type="ECO:0000256" key="6">
    <source>
        <dbReference type="RuleBase" id="RU365068"/>
    </source>
</evidence>
<dbReference type="SMART" id="SM01178">
    <property type="entry name" value="DUF4217"/>
    <property type="match status" value="1"/>
</dbReference>
<dbReference type="Proteomes" id="UP000232323">
    <property type="component" value="Unassembled WGS sequence"/>
</dbReference>
<feature type="domain" description="Helicase ATP-binding" evidence="8">
    <location>
        <begin position="308"/>
        <end position="524"/>
    </location>
</feature>
<feature type="domain" description="Helicase C-terminal" evidence="9">
    <location>
        <begin position="608"/>
        <end position="771"/>
    </location>
</feature>
<feature type="compositionally biased region" description="Polar residues" evidence="7">
    <location>
        <begin position="207"/>
        <end position="238"/>
    </location>
</feature>
<dbReference type="InterPro" id="IPR027417">
    <property type="entry name" value="P-loop_NTPase"/>
</dbReference>
<dbReference type="STRING" id="1157962.A0A250X9K3"/>
<dbReference type="PROSITE" id="PS51194">
    <property type="entry name" value="HELICASE_CTER"/>
    <property type="match status" value="1"/>
</dbReference>
<dbReference type="InterPro" id="IPR001650">
    <property type="entry name" value="Helicase_C-like"/>
</dbReference>
<comment type="function">
    <text evidence="6">RNA helicase.</text>
</comment>
<proteinExistence type="inferred from homology"/>
<evidence type="ECO:0000256" key="4">
    <source>
        <dbReference type="ARBA" id="ARBA00022840"/>
    </source>
</evidence>
<evidence type="ECO:0000256" key="5">
    <source>
        <dbReference type="ARBA" id="ARBA00022884"/>
    </source>
</evidence>
<feature type="region of interest" description="Disordered" evidence="7">
    <location>
        <begin position="458"/>
        <end position="490"/>
    </location>
</feature>
<dbReference type="CDD" id="cd18787">
    <property type="entry name" value="SF2_C_DEAD"/>
    <property type="match status" value="1"/>
</dbReference>
<reference evidence="10 11" key="1">
    <citation type="submission" date="2017-08" db="EMBL/GenBank/DDBJ databases">
        <title>Acidophilic green algal genome provides insights into adaptation to an acidic environment.</title>
        <authorList>
            <person name="Hirooka S."/>
            <person name="Hirose Y."/>
            <person name="Kanesaki Y."/>
            <person name="Higuchi S."/>
            <person name="Fujiwara T."/>
            <person name="Onuma R."/>
            <person name="Era A."/>
            <person name="Ohbayashi R."/>
            <person name="Uzuka A."/>
            <person name="Nozaki H."/>
            <person name="Yoshikawa H."/>
            <person name="Miyagishima S.Y."/>
        </authorList>
    </citation>
    <scope>NUCLEOTIDE SEQUENCE [LARGE SCALE GENOMIC DNA]</scope>
    <source>
        <strain evidence="10 11">NIES-2499</strain>
    </source>
</reference>
<dbReference type="EMBL" id="BEGY01000045">
    <property type="protein sequence ID" value="GAX79754.1"/>
    <property type="molecule type" value="Genomic_DNA"/>
</dbReference>
<feature type="region of interest" description="Disordered" evidence="7">
    <location>
        <begin position="195"/>
        <end position="245"/>
    </location>
</feature>
<dbReference type="SUPFAM" id="SSF52540">
    <property type="entry name" value="P-loop containing nucleoside triphosphate hydrolases"/>
    <property type="match status" value="2"/>
</dbReference>
<dbReference type="Gene3D" id="3.40.50.300">
    <property type="entry name" value="P-loop containing nucleotide triphosphate hydrolases"/>
    <property type="match status" value="2"/>
</dbReference>
<keyword evidence="11" id="KW-1185">Reference proteome</keyword>
<comment type="domain">
    <text evidence="6">The Q motif is unique to and characteristic of the DEAD box family of RNA helicases and controls ATP binding and hydrolysis.</text>
</comment>
<feature type="compositionally biased region" description="Polar residues" evidence="7">
    <location>
        <begin position="77"/>
        <end position="91"/>
    </location>
</feature>
<dbReference type="GO" id="GO:0016887">
    <property type="term" value="F:ATP hydrolysis activity"/>
    <property type="evidence" value="ECO:0007669"/>
    <property type="project" value="RHEA"/>
</dbReference>
<evidence type="ECO:0000256" key="3">
    <source>
        <dbReference type="ARBA" id="ARBA00022806"/>
    </source>
</evidence>
<dbReference type="GO" id="GO:0003724">
    <property type="term" value="F:RNA helicase activity"/>
    <property type="evidence" value="ECO:0007669"/>
    <property type="project" value="UniProtKB-EC"/>
</dbReference>
<evidence type="ECO:0000313" key="11">
    <source>
        <dbReference type="Proteomes" id="UP000232323"/>
    </source>
</evidence>
<comment type="similarity">
    <text evidence="6">Belongs to the DEAD box helicase family.</text>
</comment>
<dbReference type="PROSITE" id="PS00039">
    <property type="entry name" value="DEAD_ATP_HELICASE"/>
    <property type="match status" value="1"/>
</dbReference>
<feature type="region of interest" description="Disordered" evidence="7">
    <location>
        <begin position="865"/>
        <end position="889"/>
    </location>
</feature>
<keyword evidence="5 6" id="KW-0694">RNA-binding</keyword>
<dbReference type="SMART" id="SM00490">
    <property type="entry name" value="HELICc"/>
    <property type="match status" value="1"/>
</dbReference>
<dbReference type="InterPro" id="IPR025313">
    <property type="entry name" value="SPB4-like_CTE"/>
</dbReference>
<evidence type="ECO:0000259" key="9">
    <source>
        <dbReference type="PROSITE" id="PS51194"/>
    </source>
</evidence>
<dbReference type="OrthoDB" id="422663at2759"/>
<dbReference type="InterPro" id="IPR014001">
    <property type="entry name" value="Helicase_ATP-bd"/>
</dbReference>
<evidence type="ECO:0000259" key="8">
    <source>
        <dbReference type="PROSITE" id="PS51192"/>
    </source>
</evidence>
<dbReference type="Pfam" id="PF00271">
    <property type="entry name" value="Helicase_C"/>
    <property type="match status" value="1"/>
</dbReference>
<dbReference type="AlphaFoldDB" id="A0A250X9K3"/>
<keyword evidence="4 6" id="KW-0067">ATP-binding</keyword>
<feature type="compositionally biased region" description="Polar residues" evidence="7">
    <location>
        <begin position="16"/>
        <end position="51"/>
    </location>
</feature>
<dbReference type="InterPro" id="IPR011545">
    <property type="entry name" value="DEAD/DEAH_box_helicase_dom"/>
</dbReference>
<evidence type="ECO:0000256" key="1">
    <source>
        <dbReference type="ARBA" id="ARBA00022741"/>
    </source>
</evidence>
<dbReference type="EC" id="3.6.4.13" evidence="6"/>
<organism evidence="10 11">
    <name type="scientific">Chlamydomonas eustigma</name>
    <dbReference type="NCBI Taxonomy" id="1157962"/>
    <lineage>
        <taxon>Eukaryota</taxon>
        <taxon>Viridiplantae</taxon>
        <taxon>Chlorophyta</taxon>
        <taxon>core chlorophytes</taxon>
        <taxon>Chlorophyceae</taxon>
        <taxon>CS clade</taxon>
        <taxon>Chlamydomonadales</taxon>
        <taxon>Chlamydomonadaceae</taxon>
        <taxon>Chlamydomonas</taxon>
    </lineage>
</organism>
<evidence type="ECO:0000256" key="2">
    <source>
        <dbReference type="ARBA" id="ARBA00022801"/>
    </source>
</evidence>
<dbReference type="SMART" id="SM00487">
    <property type="entry name" value="DEXDc"/>
    <property type="match status" value="1"/>
</dbReference>